<dbReference type="Gene3D" id="3.60.10.10">
    <property type="entry name" value="Endonuclease/exonuclease/phosphatase"/>
    <property type="match status" value="1"/>
</dbReference>
<protein>
    <submittedName>
        <fullName evidence="2">Uncharacterized protein</fullName>
    </submittedName>
</protein>
<evidence type="ECO:0000313" key="3">
    <source>
        <dbReference type="Proteomes" id="UP001159364"/>
    </source>
</evidence>
<dbReference type="SUPFAM" id="SSF56219">
    <property type="entry name" value="DNase I-like"/>
    <property type="match status" value="1"/>
</dbReference>
<dbReference type="PANTHER" id="PTHR33710:SF71">
    <property type="entry name" value="ENDONUCLEASE_EXONUCLEASE_PHOSPHATASE DOMAIN-CONTAINING PROTEIN"/>
    <property type="match status" value="1"/>
</dbReference>
<organism evidence="2 3">
    <name type="scientific">Erythroxylum novogranatense</name>
    <dbReference type="NCBI Taxonomy" id="1862640"/>
    <lineage>
        <taxon>Eukaryota</taxon>
        <taxon>Viridiplantae</taxon>
        <taxon>Streptophyta</taxon>
        <taxon>Embryophyta</taxon>
        <taxon>Tracheophyta</taxon>
        <taxon>Spermatophyta</taxon>
        <taxon>Magnoliopsida</taxon>
        <taxon>eudicotyledons</taxon>
        <taxon>Gunneridae</taxon>
        <taxon>Pentapetalae</taxon>
        <taxon>rosids</taxon>
        <taxon>fabids</taxon>
        <taxon>Malpighiales</taxon>
        <taxon>Erythroxylaceae</taxon>
        <taxon>Erythroxylum</taxon>
    </lineage>
</organism>
<reference evidence="2 3" key="1">
    <citation type="submission" date="2021-09" db="EMBL/GenBank/DDBJ databases">
        <title>Genomic insights and catalytic innovation underlie evolution of tropane alkaloids biosynthesis.</title>
        <authorList>
            <person name="Wang Y.-J."/>
            <person name="Tian T."/>
            <person name="Huang J.-P."/>
            <person name="Huang S.-X."/>
        </authorList>
    </citation>
    <scope>NUCLEOTIDE SEQUENCE [LARGE SCALE GENOMIC DNA]</scope>
    <source>
        <strain evidence="2">KIB-2018</strain>
        <tissue evidence="2">Leaf</tissue>
    </source>
</reference>
<proteinExistence type="predicted"/>
<feature type="region of interest" description="Disordered" evidence="1">
    <location>
        <begin position="1"/>
        <end position="41"/>
    </location>
</feature>
<name>A0AAV8SEB4_9ROSI</name>
<dbReference type="EMBL" id="JAIWQS010000011">
    <property type="protein sequence ID" value="KAJ8750349.1"/>
    <property type="molecule type" value="Genomic_DNA"/>
</dbReference>
<dbReference type="InterPro" id="IPR036691">
    <property type="entry name" value="Endo/exonu/phosph_ase_sf"/>
</dbReference>
<sequence length="230" mass="26420">MTSGGKQILSGDGQPTRMELDRDSLDSGGGTSSLQEEEPMPKVDDEMGVLVFCGMIRSRRHISWNLLRALARQDDKEWVCIGDFNELLSQEEKWGIHDHPHYLIRNFRDVLPDCDLHDIRYTGSLFTWYMKRNSQVVAKQRLDRAVGNGKWFLRFPERSGQSLVALVFDHDPLLLDTSPDSQHTVCRRFCFDNAWLLDANLEAIMVAGWRCEGEVDLLHKKDNCVAELQL</sequence>
<dbReference type="PANTHER" id="PTHR33710">
    <property type="entry name" value="BNAC02G09200D PROTEIN"/>
    <property type="match status" value="1"/>
</dbReference>
<comment type="caution">
    <text evidence="2">The sequence shown here is derived from an EMBL/GenBank/DDBJ whole genome shotgun (WGS) entry which is preliminary data.</text>
</comment>
<dbReference type="Proteomes" id="UP001159364">
    <property type="component" value="Linkage Group LG11"/>
</dbReference>
<evidence type="ECO:0000313" key="2">
    <source>
        <dbReference type="EMBL" id="KAJ8750349.1"/>
    </source>
</evidence>
<dbReference type="AlphaFoldDB" id="A0AAV8SEB4"/>
<keyword evidence="3" id="KW-1185">Reference proteome</keyword>
<gene>
    <name evidence="2" type="ORF">K2173_014264</name>
</gene>
<accession>A0AAV8SEB4</accession>
<evidence type="ECO:0000256" key="1">
    <source>
        <dbReference type="SAM" id="MobiDB-lite"/>
    </source>
</evidence>